<evidence type="ECO:0000313" key="2">
    <source>
        <dbReference type="Proteomes" id="UP000001542"/>
    </source>
</evidence>
<dbReference type="RefSeq" id="XP_001300406.1">
    <property type="nucleotide sequence ID" value="XM_001300405.1"/>
</dbReference>
<dbReference type="Proteomes" id="UP000001542">
    <property type="component" value="Unassembled WGS sequence"/>
</dbReference>
<accession>A2G5T9</accession>
<proteinExistence type="predicted"/>
<organism evidence="1 2">
    <name type="scientific">Trichomonas vaginalis (strain ATCC PRA-98 / G3)</name>
    <dbReference type="NCBI Taxonomy" id="412133"/>
    <lineage>
        <taxon>Eukaryota</taxon>
        <taxon>Metamonada</taxon>
        <taxon>Parabasalia</taxon>
        <taxon>Trichomonadida</taxon>
        <taxon>Trichomonadidae</taxon>
        <taxon>Trichomonas</taxon>
    </lineage>
</organism>
<dbReference type="AlphaFoldDB" id="A2G5T9"/>
<dbReference type="EMBL" id="DS114445">
    <property type="protein sequence ID" value="EAX87476.1"/>
    <property type="molecule type" value="Genomic_DNA"/>
</dbReference>
<evidence type="ECO:0008006" key="3">
    <source>
        <dbReference type="Google" id="ProtNLM"/>
    </source>
</evidence>
<dbReference type="VEuPathDB" id="TrichDB:TVAG_099690"/>
<name>A2G5T9_TRIV3</name>
<dbReference type="PANTHER" id="PTHR24159:SF5">
    <property type="entry name" value="ANK_REP_REGION DOMAIN-CONTAINING PROTEIN"/>
    <property type="match status" value="1"/>
</dbReference>
<keyword evidence="2" id="KW-1185">Reference proteome</keyword>
<dbReference type="PANTHER" id="PTHR24159">
    <property type="match status" value="1"/>
</dbReference>
<dbReference type="SMR" id="A2G5T9"/>
<dbReference type="VEuPathDB" id="TrichDB:TVAGG3_0670820"/>
<dbReference type="InParanoid" id="A2G5T9"/>
<dbReference type="InterPro" id="IPR036770">
    <property type="entry name" value="Ankyrin_rpt-contain_sf"/>
</dbReference>
<protein>
    <recommendedName>
        <fullName evidence="3">DUF3447 domain-containing protein</fullName>
    </recommendedName>
</protein>
<evidence type="ECO:0000313" key="1">
    <source>
        <dbReference type="EMBL" id="EAX87476.1"/>
    </source>
</evidence>
<gene>
    <name evidence="1" type="ORF">TVAG_099690</name>
</gene>
<reference evidence="1" key="1">
    <citation type="submission" date="2006-10" db="EMBL/GenBank/DDBJ databases">
        <authorList>
            <person name="Amadeo P."/>
            <person name="Zhao Q."/>
            <person name="Wortman J."/>
            <person name="Fraser-Liggett C."/>
            <person name="Carlton J."/>
        </authorList>
    </citation>
    <scope>NUCLEOTIDE SEQUENCE</scope>
    <source>
        <strain evidence="1">G3</strain>
    </source>
</reference>
<sequence length="289" mass="33372">MTSFQKPTIKIIENFTDMKPFKCLEYPNQVSKIIWEINSNNILQSSTEIIDYIKSNKISVQLTLHLISAVSEIRIKEISLFAEVYQKILNEFACMIIPTNKRLAALLFYKDVNFPNYKPKYDLESLINIFSKESPLYYIAWDKVDELKSRYPNLNVNMKIRNDYVPTQPFTFIDCACRFGSELCFNYLKNSGAEYTEYTPWYAIQGGNENIISQMIDEGITFDDLIQAALECHHFEIADYLNSNLEQVPISVEGNLYFGNFGVASYLLANGADLSDRAFLLFVVFIIVF</sequence>
<reference evidence="1" key="2">
    <citation type="journal article" date="2007" name="Science">
        <title>Draft genome sequence of the sexually transmitted pathogen Trichomonas vaginalis.</title>
        <authorList>
            <person name="Carlton J.M."/>
            <person name="Hirt R.P."/>
            <person name="Silva J.C."/>
            <person name="Delcher A.L."/>
            <person name="Schatz M."/>
            <person name="Zhao Q."/>
            <person name="Wortman J.R."/>
            <person name="Bidwell S.L."/>
            <person name="Alsmark U.C.M."/>
            <person name="Besteiro S."/>
            <person name="Sicheritz-Ponten T."/>
            <person name="Noel C.J."/>
            <person name="Dacks J.B."/>
            <person name="Foster P.G."/>
            <person name="Simillion C."/>
            <person name="Van de Peer Y."/>
            <person name="Miranda-Saavedra D."/>
            <person name="Barton G.J."/>
            <person name="Westrop G.D."/>
            <person name="Mueller S."/>
            <person name="Dessi D."/>
            <person name="Fiori P.L."/>
            <person name="Ren Q."/>
            <person name="Paulsen I."/>
            <person name="Zhang H."/>
            <person name="Bastida-Corcuera F.D."/>
            <person name="Simoes-Barbosa A."/>
            <person name="Brown M.T."/>
            <person name="Hayes R.D."/>
            <person name="Mukherjee M."/>
            <person name="Okumura C.Y."/>
            <person name="Schneider R."/>
            <person name="Smith A.J."/>
            <person name="Vanacova S."/>
            <person name="Villalvazo M."/>
            <person name="Haas B.J."/>
            <person name="Pertea M."/>
            <person name="Feldblyum T.V."/>
            <person name="Utterback T.R."/>
            <person name="Shu C.L."/>
            <person name="Osoegawa K."/>
            <person name="de Jong P.J."/>
            <person name="Hrdy I."/>
            <person name="Horvathova L."/>
            <person name="Zubacova Z."/>
            <person name="Dolezal P."/>
            <person name="Malik S.B."/>
            <person name="Logsdon J.M. Jr."/>
            <person name="Henze K."/>
            <person name="Gupta A."/>
            <person name="Wang C.C."/>
            <person name="Dunne R.L."/>
            <person name="Upcroft J.A."/>
            <person name="Upcroft P."/>
            <person name="White O."/>
            <person name="Salzberg S.L."/>
            <person name="Tang P."/>
            <person name="Chiu C.-H."/>
            <person name="Lee Y.-S."/>
            <person name="Embley T.M."/>
            <person name="Coombs G.H."/>
            <person name="Mottram J.C."/>
            <person name="Tachezy J."/>
            <person name="Fraser-Liggett C.M."/>
            <person name="Johnson P.J."/>
        </authorList>
    </citation>
    <scope>NUCLEOTIDE SEQUENCE [LARGE SCALE GENOMIC DNA]</scope>
    <source>
        <strain evidence="1">G3</strain>
    </source>
</reference>
<dbReference type="SUPFAM" id="SSF48403">
    <property type="entry name" value="Ankyrin repeat"/>
    <property type="match status" value="1"/>
</dbReference>
<dbReference type="KEGG" id="tva:4745131"/>